<dbReference type="EMBL" id="JAATOP010000003">
    <property type="protein sequence ID" value="NIY72022.1"/>
    <property type="molecule type" value="Genomic_DNA"/>
</dbReference>
<organism evidence="8 9">
    <name type="scientific">Marivivens donghaensis</name>
    <dbReference type="NCBI Taxonomy" id="1699413"/>
    <lineage>
        <taxon>Bacteria</taxon>
        <taxon>Pseudomonadati</taxon>
        <taxon>Pseudomonadota</taxon>
        <taxon>Alphaproteobacteria</taxon>
        <taxon>Rhodobacterales</taxon>
        <taxon>Paracoccaceae</taxon>
        <taxon>Marivivens group</taxon>
        <taxon>Marivivens</taxon>
    </lineage>
</organism>
<evidence type="ECO:0000259" key="7">
    <source>
        <dbReference type="PROSITE" id="PS50885"/>
    </source>
</evidence>
<dbReference type="CDD" id="cd18773">
    <property type="entry name" value="PDC1_HK_sensor"/>
    <property type="match status" value="1"/>
</dbReference>
<dbReference type="PROSITE" id="PS50111">
    <property type="entry name" value="CHEMOTAXIS_TRANSDUC_2"/>
    <property type="match status" value="1"/>
</dbReference>
<dbReference type="Proteomes" id="UP000709466">
    <property type="component" value="Unassembled WGS sequence"/>
</dbReference>
<gene>
    <name evidence="8" type="ORF">HCZ30_06170</name>
</gene>
<keyword evidence="9" id="KW-1185">Reference proteome</keyword>
<dbReference type="SMART" id="SM00283">
    <property type="entry name" value="MA"/>
    <property type="match status" value="1"/>
</dbReference>
<reference evidence="8 9" key="1">
    <citation type="submission" date="2020-03" db="EMBL/GenBank/DDBJ databases">
        <title>Bacterial isolates of synthetic phycosphere.</title>
        <authorList>
            <person name="Fu H."/>
            <person name="Moran M.A."/>
        </authorList>
    </citation>
    <scope>NUCLEOTIDE SEQUENCE [LARGE SCALE GENOMIC DNA]</scope>
    <source>
        <strain evidence="8 9">HF1</strain>
    </source>
</reference>
<dbReference type="InterPro" id="IPR004089">
    <property type="entry name" value="MCPsignal_dom"/>
</dbReference>
<feature type="region of interest" description="Disordered" evidence="4">
    <location>
        <begin position="716"/>
        <end position="757"/>
    </location>
</feature>
<dbReference type="PANTHER" id="PTHR43531:SF11">
    <property type="entry name" value="METHYL-ACCEPTING CHEMOTAXIS PROTEIN 3"/>
    <property type="match status" value="1"/>
</dbReference>
<feature type="domain" description="HAMP" evidence="7">
    <location>
        <begin position="379"/>
        <end position="432"/>
    </location>
</feature>
<name>A0ABX0VV96_9RHOB</name>
<dbReference type="SUPFAM" id="SSF58104">
    <property type="entry name" value="Methyl-accepting chemotaxis protein (MCP) signaling domain"/>
    <property type="match status" value="1"/>
</dbReference>
<keyword evidence="5" id="KW-1133">Transmembrane helix</keyword>
<feature type="transmembrane region" description="Helical" evidence="5">
    <location>
        <begin position="355"/>
        <end position="378"/>
    </location>
</feature>
<dbReference type="PROSITE" id="PS50885">
    <property type="entry name" value="HAMP"/>
    <property type="match status" value="1"/>
</dbReference>
<evidence type="ECO:0000256" key="3">
    <source>
        <dbReference type="PROSITE-ProRule" id="PRU00284"/>
    </source>
</evidence>
<sequence length="757" mass="81215">MKLPLARKLPLLIIALTFASALLVGGLSFSRMQAQMARDAQDRLTGTVEMMSETINREMDSYMSALMILGTDASLQSAMGTFTFSLNSTDDPEGLLGLVRQEMREAYITNNPFPETERHKLMLHADTDMYGRTHGQWHPWISTIAQTMDLADVLLVDVSGNVAYSYAKRDDFGGNINDDDLTNTGLAQAVREALAAPQPEYDGGPKTVPMYFSAFEPYSKAMSVLQAFAASPLYDRNGRLMGAVVIAVGDTYLQTIMDGATGLEVDSQTLLVNDEGRTVFLSGDIITDEGATVRMHPQDEHVLGAAAGDTGTALFTNRQGIKLLSAWTPVEIGGIAYGLAVSNEYSEVMAGAQTLGWIILATTLIIAAATGVVGWWIARSIVRPLQTISHDLDEISNTRDLTRRTTIDTEDEIGRSAGAVDRLLGFFDETLTAVRGSTEELSAASGTMLEAAQALASNSEVQSSAVEELSSSVNQTASQVSVNADSAKTANDLMMGAAKVVDDGKRKVSTMVDAMDAINASSLDIEKIIKVIDEIAFQTNLLALNAAVEAARAGQHGRGFAVVAQEVRNLAGRSAKAARETGELIEKSRQHVRNGVEISADTSESFEVISQNITKVGGLIKDISKASAEQARGVDQVNEAILDISRTARLSSQQADTFATTASQLKSTNELLRQEIAKFRVSAEPVATAVTIIGDFEELPAEPAVVNEPYVEDSDFDSFDVPALPVPANTVPDDVAPDQQHPSRHDPDSDSRGYGTF</sequence>
<dbReference type="PANTHER" id="PTHR43531">
    <property type="entry name" value="PROTEIN ICFG"/>
    <property type="match status" value="1"/>
</dbReference>
<comment type="similarity">
    <text evidence="2">Belongs to the methyl-accepting chemotaxis (MCP) protein family.</text>
</comment>
<protein>
    <submittedName>
        <fullName evidence="8">Methyl-accepting chemotaxis protein</fullName>
    </submittedName>
</protein>
<evidence type="ECO:0000256" key="4">
    <source>
        <dbReference type="SAM" id="MobiDB-lite"/>
    </source>
</evidence>
<dbReference type="InterPro" id="IPR051310">
    <property type="entry name" value="MCP_chemotaxis"/>
</dbReference>
<evidence type="ECO:0000313" key="9">
    <source>
        <dbReference type="Proteomes" id="UP000709466"/>
    </source>
</evidence>
<dbReference type="CDD" id="cd11386">
    <property type="entry name" value="MCP_signal"/>
    <property type="match status" value="1"/>
</dbReference>
<dbReference type="InterPro" id="IPR003660">
    <property type="entry name" value="HAMP_dom"/>
</dbReference>
<evidence type="ECO:0000256" key="5">
    <source>
        <dbReference type="SAM" id="Phobius"/>
    </source>
</evidence>
<feature type="compositionally biased region" description="Basic and acidic residues" evidence="4">
    <location>
        <begin position="741"/>
        <end position="751"/>
    </location>
</feature>
<dbReference type="Gene3D" id="1.10.287.950">
    <property type="entry name" value="Methyl-accepting chemotaxis protein"/>
    <property type="match status" value="1"/>
</dbReference>
<evidence type="ECO:0000259" key="6">
    <source>
        <dbReference type="PROSITE" id="PS50111"/>
    </source>
</evidence>
<keyword evidence="5" id="KW-0472">Membrane</keyword>
<dbReference type="Pfam" id="PF00015">
    <property type="entry name" value="MCPsignal"/>
    <property type="match status" value="1"/>
</dbReference>
<evidence type="ECO:0000256" key="2">
    <source>
        <dbReference type="ARBA" id="ARBA00029447"/>
    </source>
</evidence>
<dbReference type="RefSeq" id="WP_167637411.1">
    <property type="nucleotide sequence ID" value="NZ_JAATOP010000003.1"/>
</dbReference>
<keyword evidence="5" id="KW-0812">Transmembrane</keyword>
<evidence type="ECO:0000313" key="8">
    <source>
        <dbReference type="EMBL" id="NIY72022.1"/>
    </source>
</evidence>
<keyword evidence="1" id="KW-0145">Chemotaxis</keyword>
<feature type="domain" description="Methyl-accepting transducer" evidence="6">
    <location>
        <begin position="437"/>
        <end position="666"/>
    </location>
</feature>
<accession>A0ABX0VV96</accession>
<evidence type="ECO:0000256" key="1">
    <source>
        <dbReference type="ARBA" id="ARBA00022500"/>
    </source>
</evidence>
<comment type="caution">
    <text evidence="8">The sequence shown here is derived from an EMBL/GenBank/DDBJ whole genome shotgun (WGS) entry which is preliminary data.</text>
</comment>
<keyword evidence="3" id="KW-0807">Transducer</keyword>
<proteinExistence type="inferred from homology"/>